<dbReference type="Pfam" id="PF08352">
    <property type="entry name" value="oligo_HPY"/>
    <property type="match status" value="1"/>
</dbReference>
<evidence type="ECO:0000256" key="6">
    <source>
        <dbReference type="ARBA" id="ARBA00022741"/>
    </source>
</evidence>
<keyword evidence="12" id="KW-1185">Reference proteome</keyword>
<dbReference type="GeneID" id="78379708"/>
<dbReference type="InterPro" id="IPR003593">
    <property type="entry name" value="AAA+_ATPase"/>
</dbReference>
<reference evidence="11 12" key="1">
    <citation type="submission" date="2014-05" db="EMBL/GenBank/DDBJ databases">
        <title>ATOL: Assembling a taxonomically balanced genome-scale reconstruction of the evolutionary history of the Enterobacteriaceae.</title>
        <authorList>
            <person name="Plunkett G.III."/>
            <person name="Neeno-Eckwall E.C."/>
            <person name="Glasner J.D."/>
            <person name="Perna N.T."/>
        </authorList>
    </citation>
    <scope>NUCLEOTIDE SEQUENCE [LARGE SCALE GENOMIC DNA]</scope>
    <source>
        <strain evidence="11 12">ATCC 33852</strain>
    </source>
</reference>
<evidence type="ECO:0000313" key="11">
    <source>
        <dbReference type="EMBL" id="KFC83295.1"/>
    </source>
</evidence>
<comment type="similarity">
    <text evidence="2">Belongs to the ABC transporter superfamily.</text>
</comment>
<evidence type="ECO:0000313" key="12">
    <source>
        <dbReference type="Proteomes" id="UP000028640"/>
    </source>
</evidence>
<evidence type="ECO:0000256" key="5">
    <source>
        <dbReference type="ARBA" id="ARBA00022519"/>
    </source>
</evidence>
<dbReference type="PANTHER" id="PTHR43297">
    <property type="entry name" value="OLIGOPEPTIDE TRANSPORT ATP-BINDING PROTEIN APPD"/>
    <property type="match status" value="1"/>
</dbReference>
<evidence type="ECO:0000256" key="2">
    <source>
        <dbReference type="ARBA" id="ARBA00005417"/>
    </source>
</evidence>
<dbReference type="PROSITE" id="PS00211">
    <property type="entry name" value="ABC_TRANSPORTER_1"/>
    <property type="match status" value="1"/>
</dbReference>
<gene>
    <name evidence="11" type="ORF">GEAM_1365</name>
</gene>
<dbReference type="GO" id="GO:0015833">
    <property type="term" value="P:peptide transport"/>
    <property type="evidence" value="ECO:0007669"/>
    <property type="project" value="InterPro"/>
</dbReference>
<dbReference type="InterPro" id="IPR003439">
    <property type="entry name" value="ABC_transporter-like_ATP-bd"/>
</dbReference>
<dbReference type="NCBIfam" id="NF007739">
    <property type="entry name" value="PRK10419.1"/>
    <property type="match status" value="2"/>
</dbReference>
<protein>
    <submittedName>
        <fullName evidence="11">Alpha-glucoside transport ATP-binding protein</fullName>
        <ecNumber evidence="11">3.6.1.15</ecNumber>
        <ecNumber evidence="11">3.6.1.3</ecNumber>
    </submittedName>
</protein>
<evidence type="ECO:0000256" key="7">
    <source>
        <dbReference type="ARBA" id="ARBA00022840"/>
    </source>
</evidence>
<dbReference type="SUPFAM" id="SSF52540">
    <property type="entry name" value="P-loop containing nucleoside triphosphate hydrolases"/>
    <property type="match status" value="2"/>
</dbReference>
<sequence>MTDNKQDLILEMRGLRIETLDGSPLVQDISLTLAKGEILGLIGESGAGKSTIGLAALGYARQGCRNSGGEVIVDGTDIVSQPARVKRQWRGRRVAYVAQSAAAAFNPALTIEKQVCEGPIRHGLMSKEESRQWAITLFRSLDLPDPENIGKRYPHQLSGGQLQRAMAAMAMSCKPDLLVMDEPTTALDVTTQIEVLVMLRKLVREFNTAALYITHDLAVVAQLADRIMVLRHGKEVETGNTDQILSSPKEEYTRRLVAEREHAAETVTAAQPEAPAALLTIKQLSTGYNGKKVVNDVNLQLARGKTLAVIGESGSGKSTLARALVGLLPDTQGSVEFDGVTLSPLYQQRQKETLRRIQMIYQLPDVALNPRQTILELIGRPVAFYFGLSKREVRAKVEELLTLTELPLKLIDRYPGALSGGQKQRVCIARALAAQPELIICDEATSALDPLVAEEVLNLLRRLQEQLGLSYLFITHDLGTVKRIAHQVAVMYQGNIVASGDTRVVFSPPMHPYTEKLLTSVPEMRTDWLDDVLALRSSSSSDKTSLTGAL</sequence>
<keyword evidence="7 11" id="KW-0067">ATP-binding</keyword>
<evidence type="ECO:0000256" key="1">
    <source>
        <dbReference type="ARBA" id="ARBA00004417"/>
    </source>
</evidence>
<keyword evidence="11" id="KW-0378">Hydrolase</keyword>
<keyword evidence="4" id="KW-1003">Cell membrane</keyword>
<feature type="domain" description="ABC transporter" evidence="10">
    <location>
        <begin position="279"/>
        <end position="518"/>
    </location>
</feature>
<dbReference type="Pfam" id="PF00005">
    <property type="entry name" value="ABC_tran"/>
    <property type="match status" value="2"/>
</dbReference>
<keyword evidence="9" id="KW-0472">Membrane</keyword>
<dbReference type="SMART" id="SM00382">
    <property type="entry name" value="AAA"/>
    <property type="match status" value="2"/>
</dbReference>
<comment type="caution">
    <text evidence="11">The sequence shown here is derived from an EMBL/GenBank/DDBJ whole genome shotgun (WGS) entry which is preliminary data.</text>
</comment>
<accession>A0A085GHV0</accession>
<name>A0A085GHV0_EWIA3</name>
<feature type="domain" description="ABC transporter" evidence="10">
    <location>
        <begin position="10"/>
        <end position="257"/>
    </location>
</feature>
<evidence type="ECO:0000256" key="3">
    <source>
        <dbReference type="ARBA" id="ARBA00022448"/>
    </source>
</evidence>
<dbReference type="EC" id="3.6.1.15" evidence="11"/>
<keyword evidence="6" id="KW-0547">Nucleotide-binding</keyword>
<dbReference type="InterPro" id="IPR050388">
    <property type="entry name" value="ABC_Ni/Peptide_Import"/>
</dbReference>
<proteinExistence type="inferred from homology"/>
<dbReference type="RefSeq" id="WP_034789809.1">
    <property type="nucleotide sequence ID" value="NZ_JMPJ01000038.1"/>
</dbReference>
<keyword evidence="8" id="KW-1278">Translocase</keyword>
<comment type="subcellular location">
    <subcellularLocation>
        <location evidence="1">Cell inner membrane</location>
        <topology evidence="1">Peripheral membrane protein</topology>
    </subcellularLocation>
</comment>
<evidence type="ECO:0000256" key="9">
    <source>
        <dbReference type="ARBA" id="ARBA00023136"/>
    </source>
</evidence>
<dbReference type="GO" id="GO:0016887">
    <property type="term" value="F:ATP hydrolysis activity"/>
    <property type="evidence" value="ECO:0007669"/>
    <property type="project" value="InterPro"/>
</dbReference>
<dbReference type="PROSITE" id="PS50893">
    <property type="entry name" value="ABC_TRANSPORTER_2"/>
    <property type="match status" value="2"/>
</dbReference>
<evidence type="ECO:0000256" key="8">
    <source>
        <dbReference type="ARBA" id="ARBA00022967"/>
    </source>
</evidence>
<evidence type="ECO:0000256" key="4">
    <source>
        <dbReference type="ARBA" id="ARBA00022475"/>
    </source>
</evidence>
<keyword evidence="5" id="KW-0997">Cell inner membrane</keyword>
<dbReference type="Proteomes" id="UP000028640">
    <property type="component" value="Unassembled WGS sequence"/>
</dbReference>
<dbReference type="AlphaFoldDB" id="A0A085GHV0"/>
<dbReference type="PANTHER" id="PTHR43297:SF14">
    <property type="entry name" value="ATPASE AAA-TYPE CORE DOMAIN-CONTAINING PROTEIN"/>
    <property type="match status" value="1"/>
</dbReference>
<keyword evidence="3" id="KW-0813">Transport</keyword>
<dbReference type="FunFam" id="3.40.50.300:FF:002585">
    <property type="entry name" value="Glutathione import ATP-binding protein GsiA"/>
    <property type="match status" value="1"/>
</dbReference>
<dbReference type="EMBL" id="JMPJ01000038">
    <property type="protein sequence ID" value="KFC83295.1"/>
    <property type="molecule type" value="Genomic_DNA"/>
</dbReference>
<dbReference type="eggNOG" id="COG4172">
    <property type="taxonomic scope" value="Bacteria"/>
</dbReference>
<organism evidence="11 12">
    <name type="scientific">Ewingella americana (strain ATCC 33852 / DSM 4580 / CCUG 14506 / JCM 5911 / LMG 7869 / NCTC 12157 / CDC 1468-78)</name>
    <dbReference type="NCBI Taxonomy" id="910964"/>
    <lineage>
        <taxon>Bacteria</taxon>
        <taxon>Pseudomonadati</taxon>
        <taxon>Pseudomonadota</taxon>
        <taxon>Gammaproteobacteria</taxon>
        <taxon>Enterobacterales</taxon>
        <taxon>Yersiniaceae</taxon>
        <taxon>Ewingella</taxon>
    </lineage>
</organism>
<dbReference type="STRING" id="910964.GEAM_1365"/>
<dbReference type="InterPro" id="IPR027417">
    <property type="entry name" value="P-loop_NTPase"/>
</dbReference>
<dbReference type="InterPro" id="IPR013563">
    <property type="entry name" value="Oligopep_ABC_C"/>
</dbReference>
<dbReference type="CDD" id="cd03257">
    <property type="entry name" value="ABC_NikE_OppD_transporters"/>
    <property type="match status" value="2"/>
</dbReference>
<dbReference type="EC" id="3.6.1.3" evidence="11"/>
<dbReference type="Gene3D" id="3.40.50.300">
    <property type="entry name" value="P-loop containing nucleotide triphosphate hydrolases"/>
    <property type="match status" value="2"/>
</dbReference>
<dbReference type="GO" id="GO:0005886">
    <property type="term" value="C:plasma membrane"/>
    <property type="evidence" value="ECO:0007669"/>
    <property type="project" value="UniProtKB-SubCell"/>
</dbReference>
<dbReference type="OrthoDB" id="9784450at2"/>
<dbReference type="InterPro" id="IPR017871">
    <property type="entry name" value="ABC_transporter-like_CS"/>
</dbReference>
<dbReference type="GO" id="GO:0005524">
    <property type="term" value="F:ATP binding"/>
    <property type="evidence" value="ECO:0007669"/>
    <property type="project" value="UniProtKB-KW"/>
</dbReference>
<evidence type="ECO:0000259" key="10">
    <source>
        <dbReference type="PROSITE" id="PS50893"/>
    </source>
</evidence>